<protein>
    <submittedName>
        <fullName evidence="1">Uncharacterized protein</fullName>
    </submittedName>
</protein>
<gene>
    <name evidence="1" type="ORF">KHQ06_24635</name>
</gene>
<evidence type="ECO:0000313" key="1">
    <source>
        <dbReference type="EMBL" id="QVI19548.1"/>
    </source>
</evidence>
<reference evidence="1 2" key="1">
    <citation type="submission" date="2021-04" db="EMBL/GenBank/DDBJ databases">
        <title>Nocardia tengchongensis.</title>
        <authorList>
            <person name="Zhuang k."/>
            <person name="Ran Y."/>
            <person name="Li W."/>
        </authorList>
    </citation>
    <scope>NUCLEOTIDE SEQUENCE [LARGE SCALE GENOMIC DNA]</scope>
    <source>
        <strain evidence="1 2">CFH S0057</strain>
    </source>
</reference>
<name>A0ABX8CHV2_9NOCA</name>
<sequence>MAAPEHAAFGFDSHTTPVPALLCVADDGAYLMSNGLPRLLADPASPEGSSRIVRAHRNDIGSLLDDVSICDGFVEHIALTAQFSRQARTIDLIRRYSQRAAWLVLTITPSRFEISFTPSNSFSPNSPQPADQ</sequence>
<accession>A0ABX8CHV2</accession>
<keyword evidence="2" id="KW-1185">Reference proteome</keyword>
<proteinExistence type="predicted"/>
<dbReference type="EMBL" id="CP074371">
    <property type="protein sequence ID" value="QVI19548.1"/>
    <property type="molecule type" value="Genomic_DNA"/>
</dbReference>
<dbReference type="Proteomes" id="UP000683310">
    <property type="component" value="Chromosome"/>
</dbReference>
<dbReference type="RefSeq" id="WP_213555580.1">
    <property type="nucleotide sequence ID" value="NZ_JBHZDI010000038.1"/>
</dbReference>
<evidence type="ECO:0000313" key="2">
    <source>
        <dbReference type="Proteomes" id="UP000683310"/>
    </source>
</evidence>
<organism evidence="1 2">
    <name type="scientific">Nocardia tengchongensis</name>
    <dbReference type="NCBI Taxonomy" id="2055889"/>
    <lineage>
        <taxon>Bacteria</taxon>
        <taxon>Bacillati</taxon>
        <taxon>Actinomycetota</taxon>
        <taxon>Actinomycetes</taxon>
        <taxon>Mycobacteriales</taxon>
        <taxon>Nocardiaceae</taxon>
        <taxon>Nocardia</taxon>
    </lineage>
</organism>